<organism evidence="4 5">
    <name type="scientific">Cladophialophora chaetospira</name>
    <dbReference type="NCBI Taxonomy" id="386627"/>
    <lineage>
        <taxon>Eukaryota</taxon>
        <taxon>Fungi</taxon>
        <taxon>Dikarya</taxon>
        <taxon>Ascomycota</taxon>
        <taxon>Pezizomycotina</taxon>
        <taxon>Eurotiomycetes</taxon>
        <taxon>Chaetothyriomycetidae</taxon>
        <taxon>Chaetothyriales</taxon>
        <taxon>Herpotrichiellaceae</taxon>
        <taxon>Cladophialophora</taxon>
    </lineage>
</organism>
<accession>A0AA38WWN7</accession>
<dbReference type="GO" id="GO:0005737">
    <property type="term" value="C:cytoplasm"/>
    <property type="evidence" value="ECO:0007669"/>
    <property type="project" value="TreeGrafter"/>
</dbReference>
<reference evidence="4" key="1">
    <citation type="submission" date="2022-10" db="EMBL/GenBank/DDBJ databases">
        <title>Culturing micro-colonial fungi from biological soil crusts in the Mojave desert and describing Neophaeococcomyces mojavensis, and introducing the new genera and species Taxawa tesnikishii.</title>
        <authorList>
            <person name="Kurbessoian T."/>
            <person name="Stajich J.E."/>
        </authorList>
    </citation>
    <scope>NUCLEOTIDE SEQUENCE</scope>
    <source>
        <strain evidence="4">TK_41</strain>
    </source>
</reference>
<name>A0AA38WWN7_9EURO</name>
<dbReference type="InterPro" id="IPR002347">
    <property type="entry name" value="SDR_fam"/>
</dbReference>
<dbReference type="InterPro" id="IPR051468">
    <property type="entry name" value="Fungal_SecMetab_SDRs"/>
</dbReference>
<gene>
    <name evidence="4" type="ORF">H2200_013073</name>
</gene>
<dbReference type="PANTHER" id="PTHR43544:SF7">
    <property type="entry name" value="NADB-LER2"/>
    <property type="match status" value="1"/>
</dbReference>
<evidence type="ECO:0000313" key="5">
    <source>
        <dbReference type="Proteomes" id="UP001172673"/>
    </source>
</evidence>
<protein>
    <recommendedName>
        <fullName evidence="6">Aflatoxin biosynthesis ketoreductase nor-1</fullName>
    </recommendedName>
</protein>
<dbReference type="GO" id="GO:0016491">
    <property type="term" value="F:oxidoreductase activity"/>
    <property type="evidence" value="ECO:0007669"/>
    <property type="project" value="UniProtKB-KW"/>
</dbReference>
<keyword evidence="2" id="KW-0521">NADP</keyword>
<sequence length="219" mass="22747">MASTTVVLITGASRGIGKGLLSTYLLRSNHTVIAGLRDPSSPSSQDLDTLPKGEDSRVILVKIDSSSETDARAAVETLKSEHGISKLDIVVANAGISNYRSAPDAAPTPKFVVLSSGAGSISGVDMLAVENTAYGASKAAVNFVTRRIHYENPNLIAFPINPGWLQTDLGNHAAKGAGMAAAPVPIQDGVNGITEQIDKATRAATSGNFITYSGEQLAW</sequence>
<evidence type="ECO:0008006" key="6">
    <source>
        <dbReference type="Google" id="ProtNLM"/>
    </source>
</evidence>
<dbReference type="PRINTS" id="PR00081">
    <property type="entry name" value="GDHRDH"/>
</dbReference>
<proteinExistence type="inferred from homology"/>
<dbReference type="Pfam" id="PF00106">
    <property type="entry name" value="adh_short"/>
    <property type="match status" value="1"/>
</dbReference>
<comment type="caution">
    <text evidence="4">The sequence shown here is derived from an EMBL/GenBank/DDBJ whole genome shotgun (WGS) entry which is preliminary data.</text>
</comment>
<keyword evidence="5" id="KW-1185">Reference proteome</keyword>
<dbReference type="EMBL" id="JAPDRK010000026">
    <property type="protein sequence ID" value="KAJ9602530.1"/>
    <property type="molecule type" value="Genomic_DNA"/>
</dbReference>
<evidence type="ECO:0000256" key="3">
    <source>
        <dbReference type="ARBA" id="ARBA00023002"/>
    </source>
</evidence>
<evidence type="ECO:0000256" key="2">
    <source>
        <dbReference type="ARBA" id="ARBA00022857"/>
    </source>
</evidence>
<dbReference type="InterPro" id="IPR036291">
    <property type="entry name" value="NAD(P)-bd_dom_sf"/>
</dbReference>
<dbReference type="PANTHER" id="PTHR43544">
    <property type="entry name" value="SHORT-CHAIN DEHYDROGENASE/REDUCTASE"/>
    <property type="match status" value="1"/>
</dbReference>
<keyword evidence="3" id="KW-0560">Oxidoreductase</keyword>
<dbReference type="SUPFAM" id="SSF51735">
    <property type="entry name" value="NAD(P)-binding Rossmann-fold domains"/>
    <property type="match status" value="1"/>
</dbReference>
<evidence type="ECO:0000313" key="4">
    <source>
        <dbReference type="EMBL" id="KAJ9602530.1"/>
    </source>
</evidence>
<dbReference type="Proteomes" id="UP001172673">
    <property type="component" value="Unassembled WGS sequence"/>
</dbReference>
<evidence type="ECO:0000256" key="1">
    <source>
        <dbReference type="ARBA" id="ARBA00006484"/>
    </source>
</evidence>
<dbReference type="AlphaFoldDB" id="A0AA38WWN7"/>
<comment type="similarity">
    <text evidence="1">Belongs to the short-chain dehydrogenases/reductases (SDR) family.</text>
</comment>
<dbReference type="Gene3D" id="3.40.50.720">
    <property type="entry name" value="NAD(P)-binding Rossmann-like Domain"/>
    <property type="match status" value="2"/>
</dbReference>